<dbReference type="Gene3D" id="6.10.140.1270">
    <property type="match status" value="1"/>
</dbReference>
<evidence type="ECO:0000313" key="3">
    <source>
        <dbReference type="EMBL" id="ORE18775.1"/>
    </source>
</evidence>
<reference evidence="3 4" key="1">
    <citation type="journal article" date="2016" name="Proc. Natl. Acad. Sci. U.S.A.">
        <title>Lipid metabolic changes in an early divergent fungus govern the establishment of a mutualistic symbiosis with endobacteria.</title>
        <authorList>
            <person name="Lastovetsky O.A."/>
            <person name="Gaspar M.L."/>
            <person name="Mondo S.J."/>
            <person name="LaButti K.M."/>
            <person name="Sandor L."/>
            <person name="Grigoriev I.V."/>
            <person name="Henry S.A."/>
            <person name="Pawlowska T.E."/>
        </authorList>
    </citation>
    <scope>NUCLEOTIDE SEQUENCE [LARGE SCALE GENOMIC DNA]</scope>
    <source>
        <strain evidence="3 4">ATCC 11559</strain>
    </source>
</reference>
<feature type="region of interest" description="Disordered" evidence="1">
    <location>
        <begin position="1"/>
        <end position="62"/>
    </location>
</feature>
<dbReference type="Pfam" id="PF08313">
    <property type="entry name" value="SCA7"/>
    <property type="match status" value="1"/>
</dbReference>
<evidence type="ECO:0000256" key="1">
    <source>
        <dbReference type="SAM" id="MobiDB-lite"/>
    </source>
</evidence>
<organism evidence="3 4">
    <name type="scientific">Rhizopus microsporus</name>
    <dbReference type="NCBI Taxonomy" id="58291"/>
    <lineage>
        <taxon>Eukaryota</taxon>
        <taxon>Fungi</taxon>
        <taxon>Fungi incertae sedis</taxon>
        <taxon>Mucoromycota</taxon>
        <taxon>Mucoromycotina</taxon>
        <taxon>Mucoromycetes</taxon>
        <taxon>Mucorales</taxon>
        <taxon>Mucorineae</taxon>
        <taxon>Rhizopodaceae</taxon>
        <taxon>Rhizopus</taxon>
    </lineage>
</organism>
<feature type="compositionally biased region" description="Basic residues" evidence="1">
    <location>
        <begin position="51"/>
        <end position="62"/>
    </location>
</feature>
<feature type="compositionally biased region" description="Polar residues" evidence="1">
    <location>
        <begin position="1"/>
        <end position="10"/>
    </location>
</feature>
<dbReference type="Proteomes" id="UP000242381">
    <property type="component" value="Unassembled WGS sequence"/>
</dbReference>
<dbReference type="OrthoDB" id="21678at2759"/>
<dbReference type="GO" id="GO:0031048">
    <property type="term" value="P:regulatory ncRNA-mediated heterochromatin formation"/>
    <property type="evidence" value="ECO:0007669"/>
    <property type="project" value="TreeGrafter"/>
</dbReference>
<accession>A0A0C7B401</accession>
<dbReference type="OMA" id="ETESVYI"/>
<gene>
    <name evidence="3" type="ORF">BCV71DRAFT_226744</name>
</gene>
<feature type="domain" description="SCA7" evidence="2">
    <location>
        <begin position="58"/>
        <end position="125"/>
    </location>
</feature>
<dbReference type="PANTHER" id="PTHR47805">
    <property type="entry name" value="SAGA-ASSOCIATED FACTOR 73"/>
    <property type="match status" value="1"/>
</dbReference>
<dbReference type="PROSITE" id="PS51505">
    <property type="entry name" value="SCA7"/>
    <property type="match status" value="1"/>
</dbReference>
<sequence>MSNLIKPTSTDSEESDGNEFMSEGGKKRKRPLRDEDEKNVQTENNETNDMKKHKKRINKRKKAPLNLDRQCGVLIPPTNEPCTRAITCKIHSVGAKRAVAGRSQSFNDLIAVYQKKGIGRPQVTPGNDREDLKIVLEESREQENSQQETDIDYDEETESVYIAVKEHKPQPLGERQVFYVQRKRKYFKIRDILLEAITPKSSQCQIPHIDI</sequence>
<evidence type="ECO:0000313" key="4">
    <source>
        <dbReference type="Proteomes" id="UP000242381"/>
    </source>
</evidence>
<name>A0A0C7B401_RHIZD</name>
<protein>
    <submittedName>
        <fullName evidence="3">SCA7-domain-containing protein</fullName>
    </submittedName>
</protein>
<dbReference type="InterPro" id="IPR037804">
    <property type="entry name" value="SGF73"/>
</dbReference>
<dbReference type="VEuPathDB" id="FungiDB:BCV72DRAFT_188226"/>
<dbReference type="GO" id="GO:0000124">
    <property type="term" value="C:SAGA complex"/>
    <property type="evidence" value="ECO:0007669"/>
    <property type="project" value="InterPro"/>
</dbReference>
<dbReference type="PANTHER" id="PTHR47805:SF1">
    <property type="entry name" value="SAGA-ASSOCIATED FACTOR 73"/>
    <property type="match status" value="1"/>
</dbReference>
<evidence type="ECO:0000259" key="2">
    <source>
        <dbReference type="PROSITE" id="PS51505"/>
    </source>
</evidence>
<dbReference type="AlphaFoldDB" id="A0A0C7B401"/>
<dbReference type="GO" id="GO:1904802">
    <property type="term" value="P:RITS complex assembly"/>
    <property type="evidence" value="ECO:0007669"/>
    <property type="project" value="TreeGrafter"/>
</dbReference>
<proteinExistence type="predicted"/>
<dbReference type="InterPro" id="IPR013243">
    <property type="entry name" value="SCA7_dom"/>
</dbReference>
<dbReference type="EMBL" id="KV921323">
    <property type="protein sequence ID" value="ORE18775.1"/>
    <property type="molecule type" value="Genomic_DNA"/>
</dbReference>
<dbReference type="GO" id="GO:0006357">
    <property type="term" value="P:regulation of transcription by RNA polymerase II"/>
    <property type="evidence" value="ECO:0007669"/>
    <property type="project" value="TreeGrafter"/>
</dbReference>